<accession>A0A835Y8N8</accession>
<dbReference type="PROSITE" id="PS50848">
    <property type="entry name" value="START"/>
    <property type="match status" value="1"/>
</dbReference>
<evidence type="ECO:0000256" key="2">
    <source>
        <dbReference type="SAM" id="SignalP"/>
    </source>
</evidence>
<keyword evidence="2" id="KW-0732">Signal</keyword>
<dbReference type="OrthoDB" id="1295045at2759"/>
<dbReference type="InterPro" id="IPR002913">
    <property type="entry name" value="START_lipid-bd_dom"/>
</dbReference>
<dbReference type="InterPro" id="IPR023393">
    <property type="entry name" value="START-like_dom_sf"/>
</dbReference>
<feature type="region of interest" description="Disordered" evidence="1">
    <location>
        <begin position="153"/>
        <end position="216"/>
    </location>
</feature>
<feature type="region of interest" description="Disordered" evidence="1">
    <location>
        <begin position="94"/>
        <end position="113"/>
    </location>
</feature>
<feature type="domain" description="START" evidence="3">
    <location>
        <begin position="322"/>
        <end position="535"/>
    </location>
</feature>
<feature type="signal peptide" evidence="2">
    <location>
        <begin position="1"/>
        <end position="26"/>
    </location>
</feature>
<name>A0A835Y8N8_9CHLO</name>
<evidence type="ECO:0000256" key="1">
    <source>
        <dbReference type="SAM" id="MobiDB-lite"/>
    </source>
</evidence>
<dbReference type="EMBL" id="JAEHOE010000011">
    <property type="protein sequence ID" value="KAG2498061.1"/>
    <property type="molecule type" value="Genomic_DNA"/>
</dbReference>
<gene>
    <name evidence="4" type="ORF">HYH03_003822</name>
</gene>
<dbReference type="GO" id="GO:0008289">
    <property type="term" value="F:lipid binding"/>
    <property type="evidence" value="ECO:0007669"/>
    <property type="project" value="InterPro"/>
</dbReference>
<dbReference type="InterPro" id="IPR051213">
    <property type="entry name" value="START_lipid_transfer"/>
</dbReference>
<feature type="compositionally biased region" description="Gly residues" evidence="1">
    <location>
        <begin position="771"/>
        <end position="783"/>
    </location>
</feature>
<organism evidence="4 5">
    <name type="scientific">Edaphochlamys debaryana</name>
    <dbReference type="NCBI Taxonomy" id="47281"/>
    <lineage>
        <taxon>Eukaryota</taxon>
        <taxon>Viridiplantae</taxon>
        <taxon>Chlorophyta</taxon>
        <taxon>core chlorophytes</taxon>
        <taxon>Chlorophyceae</taxon>
        <taxon>CS clade</taxon>
        <taxon>Chlamydomonadales</taxon>
        <taxon>Chlamydomonadales incertae sedis</taxon>
        <taxon>Edaphochlamys</taxon>
    </lineage>
</organism>
<dbReference type="PANTHER" id="PTHR19308:SF39">
    <property type="entry name" value="PHOSPHATIDYLCHOLINE TRANSFER PROTEIN"/>
    <property type="match status" value="1"/>
</dbReference>
<sequence>MSCAATTGLLVPRMALPSWHVGGAAAAVCVLALAARSQGAASLPETCSRSAQQCLEGVIGVLFETTALGSPAQWVVALLGLMLYPALSSRGRVASGTAPSGSAAPAPDSSSLATGPRSFFIQLEQREAERQRNSGGLLKRLRRMLSQGQASARQALCGSRPSLNSLSRKRSFGSRSSKSEDVLSSRLSMDSRNGQSSSRRGLQRIGSSKNRWQPSMTRISSGVNLADMSDAMSDSTVACGKRLEILSYNGFQAVDCLAHEQTDPDYAGVRQLLTDTNLLQFGAMIGEASAELALSQAGSAKGVGPTSESLFGAFDKREEYRKGWEMIVEEHKPGLHYWVWRRQLRHGLFMYKSKTLYEAATAAQVVGFTFDSEFRKSWDDSTVAQLAIPPPPALAVPGSAPMTLADANAKAAAARSAFMYNRTKFPPPMAARDYTYVRRVWAKPDDGGLYCINHVVDHPSTPAPGGRSVRVGDFASGFVIRSSKGVFDTANPAAEIINVYFEDAGVAAGFHNMGVRRGLWPFVQKAEKGLRDFLLTREYGGLEQPPPERPALDSLGAALDGGAGGAARAAQAAADADAASCLADMGGARSALLSVLRWRLGSPLMLLYSAYLGAYRAGRSACLGVLSCLMSLWCNATSLGVAMLGVARNVLAALAAAPARVAASLARGLALASRRVASVMAAPLGGKDAAARSRQARRVAAQILWPWEALFARRGARSLAAARPVPAHALGLERTTSDASVNERVASHPLPAACTAERRVTYAPVPRMSSSGGGAGSADGAGSGTVSPRGSGGGARKARAGGAMRRAALVAVKLAKVAGAGLLLGRRQRAD</sequence>
<evidence type="ECO:0000313" key="5">
    <source>
        <dbReference type="Proteomes" id="UP000612055"/>
    </source>
</evidence>
<dbReference type="Gene3D" id="3.30.530.20">
    <property type="match status" value="1"/>
</dbReference>
<dbReference type="GO" id="GO:0005737">
    <property type="term" value="C:cytoplasm"/>
    <property type="evidence" value="ECO:0007669"/>
    <property type="project" value="UniProtKB-ARBA"/>
</dbReference>
<keyword evidence="5" id="KW-1185">Reference proteome</keyword>
<feature type="chain" id="PRO_5032636242" description="START domain-containing protein" evidence="2">
    <location>
        <begin position="27"/>
        <end position="831"/>
    </location>
</feature>
<proteinExistence type="predicted"/>
<protein>
    <recommendedName>
        <fullName evidence="3">START domain-containing protein</fullName>
    </recommendedName>
</protein>
<dbReference type="AlphaFoldDB" id="A0A835Y8N8"/>
<feature type="region of interest" description="Disordered" evidence="1">
    <location>
        <begin position="765"/>
        <end position="800"/>
    </location>
</feature>
<feature type="compositionally biased region" description="Polar residues" evidence="1">
    <location>
        <begin position="185"/>
        <end position="216"/>
    </location>
</feature>
<dbReference type="PANTHER" id="PTHR19308">
    <property type="entry name" value="PHOSPHATIDYLCHOLINE TRANSFER PROTEIN"/>
    <property type="match status" value="1"/>
</dbReference>
<reference evidence="4" key="1">
    <citation type="journal article" date="2020" name="bioRxiv">
        <title>Comparative genomics of Chlamydomonas.</title>
        <authorList>
            <person name="Craig R.J."/>
            <person name="Hasan A.R."/>
            <person name="Ness R.W."/>
            <person name="Keightley P.D."/>
        </authorList>
    </citation>
    <scope>NUCLEOTIDE SEQUENCE</scope>
    <source>
        <strain evidence="4">CCAP 11/70</strain>
    </source>
</reference>
<evidence type="ECO:0000259" key="3">
    <source>
        <dbReference type="PROSITE" id="PS50848"/>
    </source>
</evidence>
<dbReference type="SUPFAM" id="SSF55961">
    <property type="entry name" value="Bet v1-like"/>
    <property type="match status" value="1"/>
</dbReference>
<comment type="caution">
    <text evidence="4">The sequence shown here is derived from an EMBL/GenBank/DDBJ whole genome shotgun (WGS) entry which is preliminary data.</text>
</comment>
<evidence type="ECO:0000313" key="4">
    <source>
        <dbReference type="EMBL" id="KAG2498061.1"/>
    </source>
</evidence>
<dbReference type="Proteomes" id="UP000612055">
    <property type="component" value="Unassembled WGS sequence"/>
</dbReference>